<feature type="region of interest" description="Disordered" evidence="2">
    <location>
        <begin position="185"/>
        <end position="204"/>
    </location>
</feature>
<reference evidence="5 6" key="1">
    <citation type="journal article" date="2014" name="Microbiology">
        <title>Unravelling the complete genome sequence of Advenella mimigardefordensis strain DPN7T and novel insights in the catabolism of the xenobiotic polythioester precursor 3,3'-dithiodipropionate.</title>
        <authorList>
            <person name="Wubbeler J.H."/>
            <person name="Hiessl S."/>
            <person name="Schuldes J."/>
            <person name="Thurmer A."/>
            <person name="Daniel R."/>
            <person name="Steinbuchel A."/>
        </authorList>
    </citation>
    <scope>NUCLEOTIDE SEQUENCE [LARGE SCALE GENOMIC DNA]</scope>
    <source>
        <strain evidence="6">DSM 17166 / LMG 22922 / DPN7</strain>
    </source>
</reference>
<dbReference type="InterPro" id="IPR020845">
    <property type="entry name" value="AMP-binding_CS"/>
</dbReference>
<feature type="domain" description="AMP-dependent synthetase/ligase" evidence="3">
    <location>
        <begin position="51"/>
        <end position="411"/>
    </location>
</feature>
<dbReference type="EMBL" id="CP003915">
    <property type="protein sequence ID" value="AHG65279.1"/>
    <property type="molecule type" value="Genomic_DNA"/>
</dbReference>
<dbReference type="InterPro" id="IPR042099">
    <property type="entry name" value="ANL_N_sf"/>
</dbReference>
<gene>
    <name evidence="5" type="ORF">MIM_c32150</name>
</gene>
<dbReference type="InterPro" id="IPR025110">
    <property type="entry name" value="AMP-bd_C"/>
</dbReference>
<dbReference type="STRING" id="1247726.MIM_c32150"/>
<protein>
    <submittedName>
        <fullName evidence="5">Putative benzoate--CoA ligase</fullName>
    </submittedName>
</protein>
<keyword evidence="1 5" id="KW-0436">Ligase</keyword>
<dbReference type="Gene3D" id="3.40.50.12780">
    <property type="entry name" value="N-terminal domain of ligase-like"/>
    <property type="match status" value="1"/>
</dbReference>
<keyword evidence="6" id="KW-1185">Reference proteome</keyword>
<evidence type="ECO:0000256" key="2">
    <source>
        <dbReference type="SAM" id="MobiDB-lite"/>
    </source>
</evidence>
<dbReference type="PATRIC" id="fig|1247726.3.peg.3555"/>
<dbReference type="eggNOG" id="COG0365">
    <property type="taxonomic scope" value="Bacteria"/>
</dbReference>
<evidence type="ECO:0000256" key="1">
    <source>
        <dbReference type="ARBA" id="ARBA00022598"/>
    </source>
</evidence>
<accession>W0PEE4</accession>
<dbReference type="RefSeq" id="WP_025373949.1">
    <property type="nucleotide sequence ID" value="NZ_CP003915.1"/>
</dbReference>
<feature type="domain" description="AMP-binding enzyme C-terminal" evidence="4">
    <location>
        <begin position="465"/>
        <end position="543"/>
    </location>
</feature>
<dbReference type="Pfam" id="PF13193">
    <property type="entry name" value="AMP-binding_C"/>
    <property type="match status" value="1"/>
</dbReference>
<organism evidence="5 6">
    <name type="scientific">Advenella mimigardefordensis (strain DSM 17166 / LMG 22922 / DPN7)</name>
    <dbReference type="NCBI Taxonomy" id="1247726"/>
    <lineage>
        <taxon>Bacteria</taxon>
        <taxon>Pseudomonadati</taxon>
        <taxon>Pseudomonadota</taxon>
        <taxon>Betaproteobacteria</taxon>
        <taxon>Burkholderiales</taxon>
        <taxon>Alcaligenaceae</taxon>
    </lineage>
</organism>
<dbReference type="AlphaFoldDB" id="W0PEE4"/>
<evidence type="ECO:0000313" key="5">
    <source>
        <dbReference type="EMBL" id="AHG65279.1"/>
    </source>
</evidence>
<dbReference type="HOGENOM" id="CLU_000022_59_10_4"/>
<dbReference type="InterPro" id="IPR000873">
    <property type="entry name" value="AMP-dep_synth/lig_dom"/>
</dbReference>
<dbReference type="InterPro" id="IPR045851">
    <property type="entry name" value="AMP-bd_C_sf"/>
</dbReference>
<dbReference type="SUPFAM" id="SSF56801">
    <property type="entry name" value="Acetyl-CoA synthetase-like"/>
    <property type="match status" value="1"/>
</dbReference>
<dbReference type="PANTHER" id="PTHR43352">
    <property type="entry name" value="ACETYL-COA SYNTHETASE"/>
    <property type="match status" value="1"/>
</dbReference>
<dbReference type="PANTHER" id="PTHR43352:SF1">
    <property type="entry name" value="ANTHRANILATE--COA LIGASE"/>
    <property type="match status" value="1"/>
</dbReference>
<dbReference type="Gene3D" id="3.30.300.30">
    <property type="match status" value="1"/>
</dbReference>
<dbReference type="OrthoDB" id="9766486at2"/>
<sequence length="556" mass="61206">MTAQTGLQDRFVIEHLPDSRQQPLYLFDLPQLRYPEKLNSAVELVDRHVQQGRGQNIALRWLQDGVQQQMSYQALAQWTNQLARVLIDDLGLVPGNRLLLRGPNNVGMAGALLACLKAGIIAVPTMPLLRARELGTILQLSQAQAALCDERLLDELAHCRNPDNPNYCPTLKQIMTFGIAGPDASHTPDSMQARADSKSAAPYDAQTQRDDPCIIAFTSGTTGKPKGCIHFHRDVLAMCDTFSSEVLQTRETDIACGTPPLAFTFGLGGLLCFPLRAGGSTLLVEKLIPESFLQIIQDHKVTMTFTAPTFYRKMAALTDGYALDSLRVCVSAGEALPDDTRQIWKNASGINMTDGIGGTEMMHVYISSTGTDIRDGAIGRVVPGYQARVVDADMNEVPPGTLGRLAVRGPTGCRYLDDERQSRYVQQQWNLPGDAFVMDADGYFYYRARDDDMIVSAGYNIAGPEVESVLMTHAAVNDCGVVGRSDPERGAIVKAYIVLNEGFTAGPELVAALQDYVKQEAAPYKYPREIEFIEQLPRTETGKLQRFVLRKMTEIR</sequence>
<dbReference type="GO" id="GO:0016878">
    <property type="term" value="F:acid-thiol ligase activity"/>
    <property type="evidence" value="ECO:0007669"/>
    <property type="project" value="TreeGrafter"/>
</dbReference>
<name>W0PEE4_ADVMD</name>
<dbReference type="KEGG" id="amim:MIM_c32150"/>
<evidence type="ECO:0000313" key="6">
    <source>
        <dbReference type="Proteomes" id="UP000019095"/>
    </source>
</evidence>
<dbReference type="PROSITE" id="PS00455">
    <property type="entry name" value="AMP_BINDING"/>
    <property type="match status" value="1"/>
</dbReference>
<dbReference type="Pfam" id="PF00501">
    <property type="entry name" value="AMP-binding"/>
    <property type="match status" value="1"/>
</dbReference>
<evidence type="ECO:0000259" key="4">
    <source>
        <dbReference type="Pfam" id="PF13193"/>
    </source>
</evidence>
<dbReference type="GO" id="GO:0044550">
    <property type="term" value="P:secondary metabolite biosynthetic process"/>
    <property type="evidence" value="ECO:0007669"/>
    <property type="project" value="TreeGrafter"/>
</dbReference>
<evidence type="ECO:0000259" key="3">
    <source>
        <dbReference type="Pfam" id="PF00501"/>
    </source>
</evidence>
<proteinExistence type="predicted"/>
<dbReference type="Proteomes" id="UP000019095">
    <property type="component" value="Chromosome"/>
</dbReference>